<evidence type="ECO:0000256" key="3">
    <source>
        <dbReference type="ARBA" id="ARBA00006263"/>
    </source>
</evidence>
<keyword evidence="11" id="KW-1185">Reference proteome</keyword>
<keyword evidence="7 9" id="KW-1133">Transmembrane helix</keyword>
<evidence type="ECO:0000256" key="1">
    <source>
        <dbReference type="ARBA" id="ARBA00004651"/>
    </source>
</evidence>
<dbReference type="GO" id="GO:0015420">
    <property type="term" value="F:ABC-type vitamin B12 transporter activity"/>
    <property type="evidence" value="ECO:0007669"/>
    <property type="project" value="UniProtKB-UniRule"/>
</dbReference>
<evidence type="ECO:0000256" key="9">
    <source>
        <dbReference type="HAMAP-Rule" id="MF_00024"/>
    </source>
</evidence>
<proteinExistence type="inferred from homology"/>
<evidence type="ECO:0000256" key="7">
    <source>
        <dbReference type="ARBA" id="ARBA00022989"/>
    </source>
</evidence>
<comment type="function">
    <text evidence="9">Converts cobyric acid to cobinamide by the addition of aminopropanol on the F carboxylic group.</text>
</comment>
<evidence type="ECO:0000256" key="2">
    <source>
        <dbReference type="ARBA" id="ARBA00004953"/>
    </source>
</evidence>
<comment type="similarity">
    <text evidence="3 9">Belongs to the CobD/CbiB family.</text>
</comment>
<dbReference type="Proteomes" id="UP000658225">
    <property type="component" value="Unassembled WGS sequence"/>
</dbReference>
<comment type="subcellular location">
    <subcellularLocation>
        <location evidence="1 9">Cell membrane</location>
        <topology evidence="1 9">Multi-pass membrane protein</topology>
    </subcellularLocation>
</comment>
<evidence type="ECO:0000313" key="10">
    <source>
        <dbReference type="EMBL" id="MBE1555747.1"/>
    </source>
</evidence>
<organism evidence="10 11">
    <name type="scientific">Sporosarcina limicola</name>
    <dbReference type="NCBI Taxonomy" id="34101"/>
    <lineage>
        <taxon>Bacteria</taxon>
        <taxon>Bacillati</taxon>
        <taxon>Bacillota</taxon>
        <taxon>Bacilli</taxon>
        <taxon>Bacillales</taxon>
        <taxon>Caryophanaceae</taxon>
        <taxon>Sporosarcina</taxon>
    </lineage>
</organism>
<dbReference type="GO" id="GO:0005886">
    <property type="term" value="C:plasma membrane"/>
    <property type="evidence" value="ECO:0007669"/>
    <property type="project" value="UniProtKB-SubCell"/>
</dbReference>
<reference evidence="10" key="1">
    <citation type="submission" date="2020-10" db="EMBL/GenBank/DDBJ databases">
        <title>Genomic Encyclopedia of Type Strains, Phase IV (KMG-IV): sequencing the most valuable type-strain genomes for metagenomic binning, comparative biology and taxonomic classification.</title>
        <authorList>
            <person name="Goeker M."/>
        </authorList>
    </citation>
    <scope>NUCLEOTIDE SEQUENCE</scope>
    <source>
        <strain evidence="10">DSM 13886</strain>
    </source>
</reference>
<feature type="transmembrane region" description="Helical" evidence="9">
    <location>
        <begin position="302"/>
        <end position="321"/>
    </location>
</feature>
<evidence type="ECO:0000256" key="8">
    <source>
        <dbReference type="ARBA" id="ARBA00023136"/>
    </source>
</evidence>
<feature type="transmembrane region" description="Helical" evidence="9">
    <location>
        <begin position="57"/>
        <end position="75"/>
    </location>
</feature>
<sequence length="322" mass="35287">MDKLIPAHFIAIAIGFVLDRLIGDPPTWPHPVRWIGSFITKLTAVLNKGRFRTLKGAIILFTTVFFVFIAVFAIVIMAYQLHIVTGILIESLLIAAGLSQKSLRDAALAVHDPLVAGDLPEARTKLSWIVGRDTEKLKANDIVRGTIETVSENTSDGITAPLFWAFLFGAPGVWIYKTVNTLDSMIGYKDERYDKFGTFSARADDLLNFIPARITGMLIILNTPNEGNLPFLKRFTGWSRDARRHPSPNSGFLEAATAWQLGIKLGGKSTYRGIASTRPEIGPGTVPLTAGHIKAAITQMHTVALIFWLMMTAIGVFVNAIA</sequence>
<comment type="pathway">
    <text evidence="2 9">Cofactor biosynthesis; adenosylcobalamin biosynthesis.</text>
</comment>
<dbReference type="PANTHER" id="PTHR34308">
    <property type="entry name" value="COBALAMIN BIOSYNTHESIS PROTEIN CBIB"/>
    <property type="match status" value="1"/>
</dbReference>
<dbReference type="Pfam" id="PF03186">
    <property type="entry name" value="CobD_Cbib"/>
    <property type="match status" value="1"/>
</dbReference>
<dbReference type="EMBL" id="JADBEL010000016">
    <property type="protein sequence ID" value="MBE1555747.1"/>
    <property type="molecule type" value="Genomic_DNA"/>
</dbReference>
<keyword evidence="8 9" id="KW-0472">Membrane</keyword>
<evidence type="ECO:0000313" key="11">
    <source>
        <dbReference type="Proteomes" id="UP000658225"/>
    </source>
</evidence>
<dbReference type="GO" id="GO:0009236">
    <property type="term" value="P:cobalamin biosynthetic process"/>
    <property type="evidence" value="ECO:0007669"/>
    <property type="project" value="UniProtKB-UniRule"/>
</dbReference>
<dbReference type="NCBIfam" id="TIGR00380">
    <property type="entry name" value="cobal_cbiB"/>
    <property type="match status" value="1"/>
</dbReference>
<keyword evidence="10" id="KW-0436">Ligase</keyword>
<evidence type="ECO:0000256" key="5">
    <source>
        <dbReference type="ARBA" id="ARBA00022573"/>
    </source>
</evidence>
<keyword evidence="4 9" id="KW-1003">Cell membrane</keyword>
<keyword evidence="5 9" id="KW-0169">Cobalamin biosynthesis</keyword>
<dbReference type="PANTHER" id="PTHR34308:SF1">
    <property type="entry name" value="COBALAMIN BIOSYNTHESIS PROTEIN CBIB"/>
    <property type="match status" value="1"/>
</dbReference>
<dbReference type="GO" id="GO:0048472">
    <property type="term" value="F:threonine-phosphate decarboxylase activity"/>
    <property type="evidence" value="ECO:0007669"/>
    <property type="project" value="InterPro"/>
</dbReference>
<evidence type="ECO:0000256" key="4">
    <source>
        <dbReference type="ARBA" id="ARBA00022475"/>
    </source>
</evidence>
<dbReference type="AlphaFoldDB" id="A0A927MMR2"/>
<dbReference type="InterPro" id="IPR004485">
    <property type="entry name" value="Cobalamin_biosynth_CobD/CbiB"/>
</dbReference>
<dbReference type="HAMAP" id="MF_00024">
    <property type="entry name" value="CobD_CbiB"/>
    <property type="match status" value="1"/>
</dbReference>
<accession>A0A927MMR2</accession>
<dbReference type="GO" id="GO:0016874">
    <property type="term" value="F:ligase activity"/>
    <property type="evidence" value="ECO:0007669"/>
    <property type="project" value="UniProtKB-KW"/>
</dbReference>
<comment type="caution">
    <text evidence="9">Lacks conserved residue(s) required for the propagation of feature annotation.</text>
</comment>
<name>A0A927MMR2_9BACL</name>
<evidence type="ECO:0000256" key="6">
    <source>
        <dbReference type="ARBA" id="ARBA00022692"/>
    </source>
</evidence>
<comment type="caution">
    <text evidence="10">The sequence shown here is derived from an EMBL/GenBank/DDBJ whole genome shotgun (WGS) entry which is preliminary data.</text>
</comment>
<gene>
    <name evidence="9" type="primary">cobD</name>
    <name evidence="10" type="ORF">H4683_002867</name>
</gene>
<protein>
    <recommendedName>
        <fullName evidence="9">Cobalamin biosynthesis protein CobD</fullName>
    </recommendedName>
</protein>
<keyword evidence="6 9" id="KW-0812">Transmembrane</keyword>